<proteinExistence type="predicted"/>
<accession>A0A9P5DSY6</accession>
<keyword evidence="2" id="KW-1185">Reference proteome</keyword>
<gene>
    <name evidence="1" type="ORF">FBEOM_12912</name>
</gene>
<sequence length="135" mass="15008">MEASTRSCFDHLLPEMSEPSVTDKRPGGNNNLISSMTVRKGGNVCIISSSQGRAKQMDPENSLPTTPANEHWGAFLATSSFRNIDACTRAELLKLIKDMESRGWNDMVYVTQVGEDLPYRIESKEVSEVLKWRGG</sequence>
<dbReference type="EMBL" id="PVQB02000875">
    <property type="protein sequence ID" value="KAF4333283.1"/>
    <property type="molecule type" value="Genomic_DNA"/>
</dbReference>
<evidence type="ECO:0000313" key="1">
    <source>
        <dbReference type="EMBL" id="KAF4333283.1"/>
    </source>
</evidence>
<reference evidence="1" key="1">
    <citation type="journal article" date="2017" name="Mycologia">
        <title>Fusarium algeriense, sp. nov., a novel toxigenic crown rot pathogen of durum wheat from Algeria is nested in the Fusarium burgessii species complex.</title>
        <authorList>
            <person name="Laraba I."/>
            <person name="Keddad A."/>
            <person name="Boureghda H."/>
            <person name="Abdallah N."/>
            <person name="Vaughan M.M."/>
            <person name="Proctor R.H."/>
            <person name="Busman M."/>
            <person name="O'Donnell K."/>
        </authorList>
    </citation>
    <scope>NUCLEOTIDE SEQUENCE</scope>
    <source>
        <strain evidence="1">NRRL 25174</strain>
    </source>
</reference>
<organism evidence="1 2">
    <name type="scientific">Fusarium beomiforme</name>
    <dbReference type="NCBI Taxonomy" id="44412"/>
    <lineage>
        <taxon>Eukaryota</taxon>
        <taxon>Fungi</taxon>
        <taxon>Dikarya</taxon>
        <taxon>Ascomycota</taxon>
        <taxon>Pezizomycotina</taxon>
        <taxon>Sordariomycetes</taxon>
        <taxon>Hypocreomycetidae</taxon>
        <taxon>Hypocreales</taxon>
        <taxon>Nectriaceae</taxon>
        <taxon>Fusarium</taxon>
        <taxon>Fusarium burgessii species complex</taxon>
    </lineage>
</organism>
<dbReference type="OrthoDB" id="5056676at2759"/>
<evidence type="ECO:0000313" key="2">
    <source>
        <dbReference type="Proteomes" id="UP000730481"/>
    </source>
</evidence>
<protein>
    <submittedName>
        <fullName evidence="1">Uncharacterized protein</fullName>
    </submittedName>
</protein>
<dbReference type="AlphaFoldDB" id="A0A9P5DSY6"/>
<comment type="caution">
    <text evidence="1">The sequence shown here is derived from an EMBL/GenBank/DDBJ whole genome shotgun (WGS) entry which is preliminary data.</text>
</comment>
<name>A0A9P5DSY6_9HYPO</name>
<reference evidence="1" key="2">
    <citation type="submission" date="2020-02" db="EMBL/GenBank/DDBJ databases">
        <title>Identification and distribution of gene clusters putatively required for synthesis of sphingolipid metabolism inhibitors in phylogenetically diverse species of the filamentous fungus Fusarium.</title>
        <authorList>
            <person name="Kim H.-S."/>
            <person name="Busman M."/>
            <person name="Brown D.W."/>
            <person name="Divon H."/>
            <person name="Uhlig S."/>
            <person name="Proctor R.H."/>
        </authorList>
    </citation>
    <scope>NUCLEOTIDE SEQUENCE</scope>
    <source>
        <strain evidence="1">NRRL 25174</strain>
    </source>
</reference>
<dbReference type="Proteomes" id="UP000730481">
    <property type="component" value="Unassembled WGS sequence"/>
</dbReference>